<evidence type="ECO:0000256" key="3">
    <source>
        <dbReference type="ARBA" id="ARBA00023002"/>
    </source>
</evidence>
<dbReference type="Pfam" id="PF00775">
    <property type="entry name" value="Dioxygenase_C"/>
    <property type="match status" value="1"/>
</dbReference>
<keyword evidence="7" id="KW-1185">Reference proteome</keyword>
<dbReference type="GO" id="GO:0008199">
    <property type="term" value="F:ferric iron binding"/>
    <property type="evidence" value="ECO:0007669"/>
    <property type="project" value="InterPro"/>
</dbReference>
<evidence type="ECO:0000256" key="2">
    <source>
        <dbReference type="ARBA" id="ARBA00022964"/>
    </source>
</evidence>
<dbReference type="Proteomes" id="UP000309133">
    <property type="component" value="Unassembled WGS sequence"/>
</dbReference>
<name>A0A4S4FML8_9MICO</name>
<dbReference type="GO" id="GO:0018578">
    <property type="term" value="F:protocatechuate 3,4-dioxygenase activity"/>
    <property type="evidence" value="ECO:0007669"/>
    <property type="project" value="UniProtKB-EC"/>
</dbReference>
<evidence type="ECO:0000313" key="7">
    <source>
        <dbReference type="Proteomes" id="UP000309133"/>
    </source>
</evidence>
<dbReference type="PANTHER" id="PTHR33711:SF9">
    <property type="entry name" value="PROTOCATECHUATE 3,4-DIOXYGENASE ALPHA CHAIN"/>
    <property type="match status" value="1"/>
</dbReference>
<keyword evidence="3 6" id="KW-0560">Oxidoreductase</keyword>
<reference evidence="6 7" key="1">
    <citation type="submission" date="2019-04" db="EMBL/GenBank/DDBJ databases">
        <authorList>
            <person name="Jiang L."/>
        </authorList>
    </citation>
    <scope>NUCLEOTIDE SEQUENCE [LARGE SCALE GENOMIC DNA]</scope>
    <source>
        <strain evidence="6 7">YIM 131853</strain>
    </source>
</reference>
<dbReference type="InterPro" id="IPR015889">
    <property type="entry name" value="Intradiol_dOase_core"/>
</dbReference>
<feature type="domain" description="Intradiol ring-cleavage dioxygenases" evidence="5">
    <location>
        <begin position="57"/>
        <end position="124"/>
    </location>
</feature>
<dbReference type="OrthoDB" id="4417174at2"/>
<sequence>MPDTTSPATSEQQSNDQQSAGKLRQTASQTIGPFYGFALPYPGGPELLPPHAHGTVRLHGTVYDGNGAVVPDALIELWQTDAAGVIPTALGSLHRDGYTFTGFGRAAVDGWGHFTFTTVRPAATAEGDAAFAVIAVFARGLLHHLYTRAYFVDADADAAAPADALLDRVGPERARTLLALADGPDSYRFDIRLQGEDETVFLDYPALGAPQASASASASAGGSE</sequence>
<evidence type="ECO:0000256" key="1">
    <source>
        <dbReference type="ARBA" id="ARBA00007825"/>
    </source>
</evidence>
<evidence type="ECO:0000313" key="6">
    <source>
        <dbReference type="EMBL" id="THG31669.1"/>
    </source>
</evidence>
<feature type="region of interest" description="Disordered" evidence="4">
    <location>
        <begin position="1"/>
        <end position="25"/>
    </location>
</feature>
<dbReference type="RefSeq" id="WP_136426789.1">
    <property type="nucleotide sequence ID" value="NZ_SSSM01000003.1"/>
</dbReference>
<comment type="similarity">
    <text evidence="1">Belongs to the intradiol ring-cleavage dioxygenase family.</text>
</comment>
<dbReference type="AlphaFoldDB" id="A0A4S4FML8"/>
<dbReference type="SUPFAM" id="SSF49482">
    <property type="entry name" value="Aromatic compound dioxygenase"/>
    <property type="match status" value="1"/>
</dbReference>
<dbReference type="InterPro" id="IPR000627">
    <property type="entry name" value="Intradiol_dOase_C"/>
</dbReference>
<accession>A0A4S4FML8</accession>
<protein>
    <submittedName>
        <fullName evidence="6">Protocatechuate 3,4-dioxygenase subunit alpha</fullName>
        <ecNumber evidence="6">1.13.11.3</ecNumber>
    </submittedName>
</protein>
<dbReference type="InterPro" id="IPR012786">
    <property type="entry name" value="Protocat_dOase_a"/>
</dbReference>
<dbReference type="PANTHER" id="PTHR33711">
    <property type="entry name" value="DIOXYGENASE, PUTATIVE (AFU_ORTHOLOGUE AFUA_2G02910)-RELATED"/>
    <property type="match status" value="1"/>
</dbReference>
<comment type="caution">
    <text evidence="6">The sequence shown here is derived from an EMBL/GenBank/DDBJ whole genome shotgun (WGS) entry which is preliminary data.</text>
</comment>
<dbReference type="EMBL" id="SSSM01000003">
    <property type="protein sequence ID" value="THG31669.1"/>
    <property type="molecule type" value="Genomic_DNA"/>
</dbReference>
<dbReference type="Gene3D" id="2.60.130.10">
    <property type="entry name" value="Aromatic compound dioxygenase"/>
    <property type="match status" value="1"/>
</dbReference>
<gene>
    <name evidence="6" type="primary">pcaG</name>
    <name evidence="6" type="ORF">E6C64_06260</name>
</gene>
<proteinExistence type="inferred from homology"/>
<organism evidence="6 7">
    <name type="scientific">Naasia lichenicola</name>
    <dbReference type="NCBI Taxonomy" id="2565933"/>
    <lineage>
        <taxon>Bacteria</taxon>
        <taxon>Bacillati</taxon>
        <taxon>Actinomycetota</taxon>
        <taxon>Actinomycetes</taxon>
        <taxon>Micrococcales</taxon>
        <taxon>Microbacteriaceae</taxon>
        <taxon>Naasia</taxon>
    </lineage>
</organism>
<dbReference type="EC" id="1.13.11.3" evidence="6"/>
<dbReference type="InterPro" id="IPR050770">
    <property type="entry name" value="Intradiol_RC_Dioxygenase"/>
</dbReference>
<evidence type="ECO:0000259" key="5">
    <source>
        <dbReference type="Pfam" id="PF00775"/>
    </source>
</evidence>
<evidence type="ECO:0000256" key="4">
    <source>
        <dbReference type="SAM" id="MobiDB-lite"/>
    </source>
</evidence>
<keyword evidence="2 6" id="KW-0223">Dioxygenase</keyword>
<dbReference type="NCBIfam" id="TIGR02423">
    <property type="entry name" value="protocat_alph"/>
    <property type="match status" value="1"/>
</dbReference>